<evidence type="ECO:0000313" key="2">
    <source>
        <dbReference type="Proteomes" id="UP000024635"/>
    </source>
</evidence>
<gene>
    <name evidence="1" type="primary">Acey_s0107.g3800</name>
    <name evidence="1" type="ORF">Y032_0107g3800</name>
</gene>
<organism evidence="1 2">
    <name type="scientific">Ancylostoma ceylanicum</name>
    <dbReference type="NCBI Taxonomy" id="53326"/>
    <lineage>
        <taxon>Eukaryota</taxon>
        <taxon>Metazoa</taxon>
        <taxon>Ecdysozoa</taxon>
        <taxon>Nematoda</taxon>
        <taxon>Chromadorea</taxon>
        <taxon>Rhabditida</taxon>
        <taxon>Rhabditina</taxon>
        <taxon>Rhabditomorpha</taxon>
        <taxon>Strongyloidea</taxon>
        <taxon>Ancylostomatidae</taxon>
        <taxon>Ancylostomatinae</taxon>
        <taxon>Ancylostoma</taxon>
    </lineage>
</organism>
<comment type="caution">
    <text evidence="1">The sequence shown here is derived from an EMBL/GenBank/DDBJ whole genome shotgun (WGS) entry which is preliminary data.</text>
</comment>
<proteinExistence type="predicted"/>
<keyword evidence="2" id="KW-1185">Reference proteome</keyword>
<dbReference type="Proteomes" id="UP000024635">
    <property type="component" value="Unassembled WGS sequence"/>
</dbReference>
<reference evidence="2" key="1">
    <citation type="journal article" date="2015" name="Nat. Genet.">
        <title>The genome and transcriptome of the zoonotic hookworm Ancylostoma ceylanicum identify infection-specific gene families.</title>
        <authorList>
            <person name="Schwarz E.M."/>
            <person name="Hu Y."/>
            <person name="Antoshechkin I."/>
            <person name="Miller M.M."/>
            <person name="Sternberg P.W."/>
            <person name="Aroian R.V."/>
        </authorList>
    </citation>
    <scope>NUCLEOTIDE SEQUENCE</scope>
    <source>
        <strain evidence="2">HY135</strain>
    </source>
</reference>
<evidence type="ECO:0000313" key="1">
    <source>
        <dbReference type="EMBL" id="EYC01436.1"/>
    </source>
</evidence>
<dbReference type="EMBL" id="JARK01001443">
    <property type="protein sequence ID" value="EYC01436.1"/>
    <property type="molecule type" value="Genomic_DNA"/>
</dbReference>
<dbReference type="AlphaFoldDB" id="A0A016TFG4"/>
<protein>
    <submittedName>
        <fullName evidence="1">Uncharacterized protein</fullName>
    </submittedName>
</protein>
<sequence>MGKFEADNMFTLDNLIDACIPWSHSIFSTIGRTPSLLSSSVFEVNCSYTARRLVLLDACVSRTSSTHL</sequence>
<accession>A0A016TFG4</accession>
<name>A0A016TFG4_9BILA</name>